<evidence type="ECO:0000313" key="2">
    <source>
        <dbReference type="Proteomes" id="UP000430345"/>
    </source>
</evidence>
<evidence type="ECO:0000313" key="1">
    <source>
        <dbReference type="EMBL" id="MPQ45301.1"/>
    </source>
</evidence>
<dbReference type="EMBL" id="WHJC01000574">
    <property type="protein sequence ID" value="MPQ45301.1"/>
    <property type="molecule type" value="Genomic_DNA"/>
</dbReference>
<keyword evidence="2" id="KW-1185">Reference proteome</keyword>
<proteinExistence type="predicted"/>
<comment type="caution">
    <text evidence="1">The sequence shown here is derived from an EMBL/GenBank/DDBJ whole genome shotgun (WGS) entry which is preliminary data.</text>
</comment>
<dbReference type="RefSeq" id="WP_152892448.1">
    <property type="nucleotide sequence ID" value="NZ_WHJC01000574.1"/>
</dbReference>
<dbReference type="Proteomes" id="UP000430345">
    <property type="component" value="Unassembled WGS sequence"/>
</dbReference>
<name>A0A6I1MWZ3_9CLOT</name>
<protein>
    <submittedName>
        <fullName evidence="1">Uncharacterized protein</fullName>
    </submittedName>
</protein>
<sequence length="195" mass="22481">MERDNANFIICTNHLRGFFVKKENGKERLLRREDIAGLEIKDLDYKKKPFAIGYVIKGGNADKILKYSCKVIKIEDGPDMIRYIKKMYSENFKVSYSLDKIVEYIHCHVVKFINKSDGTKALQYIKCRPKFNKKIDILLDMLNNCNVREESEAVIEAIGILNVIKNLNSDIKDKDILKADAIQVYNLSNILKSVG</sequence>
<accession>A0A6I1MWZ3</accession>
<organism evidence="1 2">
    <name type="scientific">Clostridium tarantellae</name>
    <dbReference type="NCBI Taxonomy" id="39493"/>
    <lineage>
        <taxon>Bacteria</taxon>
        <taxon>Bacillati</taxon>
        <taxon>Bacillota</taxon>
        <taxon>Clostridia</taxon>
        <taxon>Eubacteriales</taxon>
        <taxon>Clostridiaceae</taxon>
        <taxon>Clostridium</taxon>
    </lineage>
</organism>
<gene>
    <name evidence="1" type="ORF">GBZ86_16415</name>
</gene>
<dbReference type="AlphaFoldDB" id="A0A6I1MWZ3"/>
<reference evidence="1 2" key="1">
    <citation type="submission" date="2019-10" db="EMBL/GenBank/DDBJ databases">
        <title>The Genome Sequence of Clostridium tarantellae Isolated from Fish Brain.</title>
        <authorList>
            <person name="Bano L."/>
            <person name="Kiel M."/>
            <person name="Sales G."/>
            <person name="Doxey A.C."/>
            <person name="Mansfield M.J."/>
            <person name="Schiavone M."/>
            <person name="Rossetto O."/>
            <person name="Pirazzini M."/>
            <person name="Dobrindt U."/>
            <person name="Montecucco C."/>
        </authorList>
    </citation>
    <scope>NUCLEOTIDE SEQUENCE [LARGE SCALE GENOMIC DNA]</scope>
    <source>
        <strain evidence="1 2">DSM 3997</strain>
    </source>
</reference>